<evidence type="ECO:0000256" key="5">
    <source>
        <dbReference type="ARBA" id="ARBA00040276"/>
    </source>
</evidence>
<evidence type="ECO:0000256" key="21">
    <source>
        <dbReference type="ARBA" id="ARBA00049188"/>
    </source>
</evidence>
<evidence type="ECO:0000256" key="13">
    <source>
        <dbReference type="ARBA" id="ARBA00048144"/>
    </source>
</evidence>
<comment type="catalytic activity">
    <reaction evidence="18">
        <text>prostaglandin E2 + NAD(+) = 15-oxoprostaglandin E2 + NADH + H(+)</text>
        <dbReference type="Rhea" id="RHEA:11876"/>
        <dbReference type="ChEBI" id="CHEBI:15378"/>
        <dbReference type="ChEBI" id="CHEBI:57400"/>
        <dbReference type="ChEBI" id="CHEBI:57540"/>
        <dbReference type="ChEBI" id="CHEBI:57945"/>
        <dbReference type="ChEBI" id="CHEBI:606564"/>
        <dbReference type="EC" id="1.1.1.141"/>
    </reaction>
    <physiologicalReaction direction="left-to-right" evidence="18">
        <dbReference type="Rhea" id="RHEA:11877"/>
    </physiologicalReaction>
</comment>
<evidence type="ECO:0000256" key="20">
    <source>
        <dbReference type="ARBA" id="ARBA00049151"/>
    </source>
</evidence>
<comment type="catalytic activity">
    <reaction evidence="21">
        <text>resolvin E1 + NAD(+) = 18-oxo-resolvin E1 + NADH + H(+)</text>
        <dbReference type="Rhea" id="RHEA:49244"/>
        <dbReference type="ChEBI" id="CHEBI:15378"/>
        <dbReference type="ChEBI" id="CHEBI:57540"/>
        <dbReference type="ChEBI" id="CHEBI:57945"/>
        <dbReference type="ChEBI" id="CHEBI:91000"/>
        <dbReference type="ChEBI" id="CHEBI:91001"/>
    </reaction>
    <physiologicalReaction direction="left-to-right" evidence="21">
        <dbReference type="Rhea" id="RHEA:49245"/>
    </physiologicalReaction>
</comment>
<dbReference type="GO" id="GO:0047034">
    <property type="term" value="F:15-hydroxyicosatetraenoate dehydrogenase activity"/>
    <property type="evidence" value="ECO:0007669"/>
    <property type="project" value="UniProtKB-EC"/>
</dbReference>
<keyword evidence="2" id="KW-0560">Oxidoreductase</keyword>
<comment type="catalytic activity">
    <reaction evidence="16">
        <text>lipoxin A4 + NAD(+) = 15-oxo-(5S,6R)-dihydroxy-(7E,9E,11Z,13E)-eicosatetraenoate + NADH + H(+)</text>
        <dbReference type="Rhea" id="RHEA:41572"/>
        <dbReference type="ChEBI" id="CHEBI:15378"/>
        <dbReference type="ChEBI" id="CHEBI:57540"/>
        <dbReference type="ChEBI" id="CHEBI:57945"/>
        <dbReference type="ChEBI" id="CHEBI:67026"/>
        <dbReference type="ChEBI" id="CHEBI:78311"/>
    </reaction>
    <physiologicalReaction direction="left-to-right" evidence="16">
        <dbReference type="Rhea" id="RHEA:41573"/>
    </physiologicalReaction>
</comment>
<evidence type="ECO:0000256" key="9">
    <source>
        <dbReference type="ARBA" id="ARBA00047325"/>
    </source>
</evidence>
<evidence type="ECO:0000256" key="17">
    <source>
        <dbReference type="ARBA" id="ARBA00048611"/>
    </source>
</evidence>
<comment type="catalytic activity">
    <reaction evidence="20">
        <text>(15S)-hydroxy-(5Z,8Z,11Z,13E)-eicosatetraenoate + NAD(+) = 15-oxo-(5Z,8Z,11Z,13E)-eicosatetraenoate + NADH + H(+)</text>
        <dbReference type="Rhea" id="RHEA:23260"/>
        <dbReference type="ChEBI" id="CHEBI:15378"/>
        <dbReference type="ChEBI" id="CHEBI:57409"/>
        <dbReference type="ChEBI" id="CHEBI:57410"/>
        <dbReference type="ChEBI" id="CHEBI:57540"/>
        <dbReference type="ChEBI" id="CHEBI:57945"/>
        <dbReference type="EC" id="1.1.1.232"/>
    </reaction>
    <physiologicalReaction direction="left-to-right" evidence="20">
        <dbReference type="Rhea" id="RHEA:23261"/>
    </physiologicalReaction>
</comment>
<evidence type="ECO:0000313" key="23">
    <source>
        <dbReference type="EMBL" id="CAG6705069.1"/>
    </source>
</evidence>
<dbReference type="PANTHER" id="PTHR44229">
    <property type="entry name" value="15-HYDROXYPROSTAGLANDIN DEHYDROGENASE [NAD(+)]"/>
    <property type="match status" value="1"/>
</dbReference>
<comment type="catalytic activity">
    <reaction evidence="19">
        <text>resolvin D2 + NAD(+) = 16-oxoresolvin D2 + NADH + H(+)</text>
        <dbReference type="Rhea" id="RHEA:53588"/>
        <dbReference type="ChEBI" id="CHEBI:15378"/>
        <dbReference type="ChEBI" id="CHEBI:57540"/>
        <dbReference type="ChEBI" id="CHEBI:57945"/>
        <dbReference type="ChEBI" id="CHEBI:133367"/>
        <dbReference type="ChEBI" id="CHEBI:137498"/>
    </reaction>
    <physiologicalReaction direction="left-to-right" evidence="19">
        <dbReference type="Rhea" id="RHEA:53589"/>
    </physiologicalReaction>
</comment>
<dbReference type="InterPro" id="IPR036291">
    <property type="entry name" value="NAD(P)-bd_dom_sf"/>
</dbReference>
<reference evidence="23" key="1">
    <citation type="submission" date="2021-05" db="EMBL/GenBank/DDBJ databases">
        <authorList>
            <person name="Alioto T."/>
            <person name="Alioto T."/>
            <person name="Gomez Garrido J."/>
        </authorList>
    </citation>
    <scope>NUCLEOTIDE SEQUENCE</scope>
</reference>
<comment type="catalytic activity">
    <reaction evidence="10">
        <text>resolvin D1 + NAD(+) = 8-oxoresolvin D1 + NADH + H(+)</text>
        <dbReference type="Rhea" id="RHEA:50124"/>
        <dbReference type="ChEBI" id="CHEBI:15378"/>
        <dbReference type="ChEBI" id="CHEBI:57540"/>
        <dbReference type="ChEBI" id="CHEBI:57945"/>
        <dbReference type="ChEBI" id="CHEBI:132079"/>
        <dbReference type="ChEBI" id="CHEBI:132080"/>
    </reaction>
    <physiologicalReaction direction="left-to-right" evidence="10">
        <dbReference type="Rhea" id="RHEA:50125"/>
    </physiologicalReaction>
</comment>
<dbReference type="EMBL" id="HBUF01106157">
    <property type="protein sequence ID" value="CAG6639252.1"/>
    <property type="molecule type" value="Transcribed_RNA"/>
</dbReference>
<evidence type="ECO:0000256" key="4">
    <source>
        <dbReference type="ARBA" id="ARBA00039060"/>
    </source>
</evidence>
<comment type="function">
    <text evidence="8">Catalyzes the NAD-dependent dehydrogenation (oxidation) of a broad array of hydroxylated polyunsaturated fatty acids (mainly eicosanoids and docosanoids, including prostaglandins, lipoxins and resolvins), yielding their corresponding keto (oxo) metabolites. Decreases the levels of the pro-proliferative prostaglandins such as prostaglandin E2 (whose activity is increased in cancer because of an increase in the expression of cyclooxygenase 2) and generates oxo-fatty acid products that can profoundly influence cell function by abrogating pro-inflammatory cytokine expression. Converts resolvins E1, D1 and D2 to their oxo products, which represents a mode of resolvin inactivation. Resolvin E1 plays important roles during the resolution phase of acute inflammation, while resolvins D1 and D2 have a unique role in obesity-induced adipose inflammation.</text>
</comment>
<dbReference type="PRINTS" id="PR00080">
    <property type="entry name" value="SDRFAMILY"/>
</dbReference>
<comment type="catalytic activity">
    <reaction evidence="12">
        <text>15-oxo-(5S,6R)-dihydroxy-(7E,9E,11Z)-eicosatrienoate + NADH + H(+) = (5S,6R,15S)-trihydroxy-(7E,9E,11Z)-eicosatrienoate + NAD(+)</text>
        <dbReference type="Rhea" id="RHEA:41596"/>
        <dbReference type="ChEBI" id="CHEBI:15378"/>
        <dbReference type="ChEBI" id="CHEBI:57540"/>
        <dbReference type="ChEBI" id="CHEBI:57945"/>
        <dbReference type="ChEBI" id="CHEBI:78325"/>
        <dbReference type="ChEBI" id="CHEBI:78329"/>
    </reaction>
    <physiologicalReaction direction="left-to-right" evidence="12">
        <dbReference type="Rhea" id="RHEA:41597"/>
    </physiologicalReaction>
</comment>
<dbReference type="EC" id="1.1.1.232" evidence="4"/>
<dbReference type="Gene3D" id="3.40.50.720">
    <property type="entry name" value="NAD(P)-binding Rossmann-like Domain"/>
    <property type="match status" value="1"/>
</dbReference>
<dbReference type="PRINTS" id="PR00081">
    <property type="entry name" value="GDHRDH"/>
</dbReference>
<dbReference type="GO" id="GO:0016404">
    <property type="term" value="F:15-hydroxyprostaglandin dehydrogenase (NAD+) activity"/>
    <property type="evidence" value="ECO:0007669"/>
    <property type="project" value="UniProtKB-EC"/>
</dbReference>
<sequence length="329" mass="36529">MSEMFNPSFFSSSLQTIKSAVLCLYPQGFRVLGAVALILGISQMTSSNQAQTLKQDQTSLTWESHEERPYNVQIKDVVAIVTGGTKGLGKNFVEHLLKEHAKVAFGGTSVALGEKMEKQYGAEYGADKVMFCPLDVTKHESFENIFIKAKAKWGGVDLLVNNAGVGYEDKDNWERTIDINFKGSVRGQLLAVEHMGKHKGGRGGTVVMISSRTALIPGYLWPLYSTTKKAQLAYTEAMGDEFYEKHFNIRTMSLCPGLTDSDLPDYQGENPYIPELKPILGNRSLSATKQRPESVSKGLLQIIRNGTTGSIWLVENDESPRQIHFYNDF</sequence>
<comment type="catalytic activity">
    <reaction evidence="13">
        <text>(11R)-hydroxy-(5Z,8Z,12E,14Z)-eicosatetraenoate + NAD(+) = 11-oxo-(5Z,8Z,12E,14Z)-eicosatetraenoate + NADH + H(+)</text>
        <dbReference type="Rhea" id="RHEA:48640"/>
        <dbReference type="ChEBI" id="CHEBI:15378"/>
        <dbReference type="ChEBI" id="CHEBI:57540"/>
        <dbReference type="ChEBI" id="CHEBI:57945"/>
        <dbReference type="ChEBI" id="CHEBI:78836"/>
        <dbReference type="ChEBI" id="CHEBI:90697"/>
    </reaction>
    <physiologicalReaction direction="left-to-right" evidence="13">
        <dbReference type="Rhea" id="RHEA:48641"/>
    </physiologicalReaction>
</comment>
<dbReference type="AlphaFoldDB" id="A0A8D8UFK9"/>
<dbReference type="PANTHER" id="PTHR44229:SF4">
    <property type="entry name" value="15-HYDROXYPROSTAGLANDIN DEHYDROGENASE [NAD(+)]"/>
    <property type="match status" value="1"/>
</dbReference>
<name>A0A8D8UFK9_9HEMI</name>
<dbReference type="EC" id="1.1.1.141" evidence="3"/>
<dbReference type="Pfam" id="PF00106">
    <property type="entry name" value="adh_short"/>
    <property type="match status" value="1"/>
</dbReference>
<comment type="catalytic activity">
    <reaction evidence="11">
        <text>14-hydroxy-(4Z,7Z,10Z,12E,16Z,19Z)-docosahexaenoate + NAD(+) = 14-oxo-(4Z,7Z,10Z,12E,16Z,19Z)-docosahexaenoate + NADH + H(+)</text>
        <dbReference type="Rhea" id="RHEA:48952"/>
        <dbReference type="ChEBI" id="CHEBI:15378"/>
        <dbReference type="ChEBI" id="CHEBI:57540"/>
        <dbReference type="ChEBI" id="CHEBI:57945"/>
        <dbReference type="ChEBI" id="CHEBI:90866"/>
        <dbReference type="ChEBI" id="CHEBI:90867"/>
    </reaction>
    <physiologicalReaction direction="left-to-right" evidence="11">
        <dbReference type="Rhea" id="RHEA:48953"/>
    </physiologicalReaction>
</comment>
<evidence type="ECO:0000256" key="6">
    <source>
        <dbReference type="ARBA" id="ARBA00041812"/>
    </source>
</evidence>
<comment type="catalytic activity">
    <reaction evidence="9">
        <text>prostaglandin E1 + NAD(+) = 15-oxoprostaglandin E1 + NADH + H(+)</text>
        <dbReference type="Rhea" id="RHEA:16477"/>
        <dbReference type="ChEBI" id="CHEBI:15378"/>
        <dbReference type="ChEBI" id="CHEBI:57397"/>
        <dbReference type="ChEBI" id="CHEBI:57401"/>
        <dbReference type="ChEBI" id="CHEBI:57540"/>
        <dbReference type="ChEBI" id="CHEBI:57945"/>
    </reaction>
    <physiologicalReaction direction="left-to-right" evidence="9">
        <dbReference type="Rhea" id="RHEA:16478"/>
    </physiologicalReaction>
</comment>
<organism evidence="23">
    <name type="scientific">Cacopsylla melanoneura</name>
    <dbReference type="NCBI Taxonomy" id="428564"/>
    <lineage>
        <taxon>Eukaryota</taxon>
        <taxon>Metazoa</taxon>
        <taxon>Ecdysozoa</taxon>
        <taxon>Arthropoda</taxon>
        <taxon>Hexapoda</taxon>
        <taxon>Insecta</taxon>
        <taxon>Pterygota</taxon>
        <taxon>Neoptera</taxon>
        <taxon>Paraneoptera</taxon>
        <taxon>Hemiptera</taxon>
        <taxon>Sternorrhyncha</taxon>
        <taxon>Psylloidea</taxon>
        <taxon>Psyllidae</taxon>
        <taxon>Psyllinae</taxon>
        <taxon>Cacopsylla</taxon>
    </lineage>
</organism>
<evidence type="ECO:0000256" key="18">
    <source>
        <dbReference type="ARBA" id="ARBA00048739"/>
    </source>
</evidence>
<dbReference type="GO" id="GO:0005737">
    <property type="term" value="C:cytoplasm"/>
    <property type="evidence" value="ECO:0007669"/>
    <property type="project" value="TreeGrafter"/>
</dbReference>
<dbReference type="SUPFAM" id="SSF51735">
    <property type="entry name" value="NAD(P)-binding Rossmann-fold domains"/>
    <property type="match status" value="1"/>
</dbReference>
<comment type="catalytic activity">
    <reaction evidence="15">
        <text>resolvin D2 + NAD(+) = 7-oxoresolvin D2 + NADH + H(+)</text>
        <dbReference type="Rhea" id="RHEA:53584"/>
        <dbReference type="ChEBI" id="CHEBI:15378"/>
        <dbReference type="ChEBI" id="CHEBI:57540"/>
        <dbReference type="ChEBI" id="CHEBI:57945"/>
        <dbReference type="ChEBI" id="CHEBI:133367"/>
        <dbReference type="ChEBI" id="CHEBI:137497"/>
    </reaction>
    <physiologicalReaction direction="left-to-right" evidence="15">
        <dbReference type="Rhea" id="RHEA:53585"/>
    </physiologicalReaction>
</comment>
<evidence type="ECO:0000256" key="1">
    <source>
        <dbReference type="ARBA" id="ARBA00006484"/>
    </source>
</evidence>
<evidence type="ECO:0000256" key="15">
    <source>
        <dbReference type="ARBA" id="ARBA00048393"/>
    </source>
</evidence>
<dbReference type="EMBL" id="HBUF01342192">
    <property type="protein sequence ID" value="CAG6705069.1"/>
    <property type="molecule type" value="Transcribed_RNA"/>
</dbReference>
<evidence type="ECO:0000256" key="11">
    <source>
        <dbReference type="ARBA" id="ARBA00048008"/>
    </source>
</evidence>
<evidence type="ECO:0000256" key="14">
    <source>
        <dbReference type="ARBA" id="ARBA00048170"/>
    </source>
</evidence>
<comment type="catalytic activity">
    <reaction evidence="14">
        <text>resolvin D1 + NAD(+) = 17-oxoresolvin D1 + NADH + H(+)</text>
        <dbReference type="Rhea" id="RHEA:50128"/>
        <dbReference type="ChEBI" id="CHEBI:15378"/>
        <dbReference type="ChEBI" id="CHEBI:57540"/>
        <dbReference type="ChEBI" id="CHEBI:57945"/>
        <dbReference type="ChEBI" id="CHEBI:132079"/>
        <dbReference type="ChEBI" id="CHEBI:132081"/>
    </reaction>
    <physiologicalReaction direction="left-to-right" evidence="14">
        <dbReference type="Rhea" id="RHEA:50129"/>
    </physiologicalReaction>
</comment>
<evidence type="ECO:0000256" key="19">
    <source>
        <dbReference type="ARBA" id="ARBA00048921"/>
    </source>
</evidence>
<protein>
    <recommendedName>
        <fullName evidence="5">15-hydroxyprostaglandin dehydrogenase [NAD(+)]</fullName>
        <ecNumber evidence="3">1.1.1.141</ecNumber>
        <ecNumber evidence="4">1.1.1.232</ecNumber>
    </recommendedName>
    <alternativeName>
        <fullName evidence="7">Eicosanoid/docosanoid dehydrogenase [NAD(+)]</fullName>
    </alternativeName>
    <alternativeName>
        <fullName evidence="6">Prostaglandin dehydrogenase 1</fullName>
    </alternativeName>
</protein>
<evidence type="ECO:0000256" key="8">
    <source>
        <dbReference type="ARBA" id="ARBA00045705"/>
    </source>
</evidence>
<evidence type="ECO:0000256" key="10">
    <source>
        <dbReference type="ARBA" id="ARBA00047672"/>
    </source>
</evidence>
<proteinExistence type="inferred from homology"/>
<evidence type="ECO:0000256" key="2">
    <source>
        <dbReference type="ARBA" id="ARBA00023002"/>
    </source>
</evidence>
<accession>A0A8D8UFK9</accession>
<evidence type="ECO:0000256" key="22">
    <source>
        <dbReference type="RuleBase" id="RU000363"/>
    </source>
</evidence>
<evidence type="ECO:0000256" key="12">
    <source>
        <dbReference type="ARBA" id="ARBA00048140"/>
    </source>
</evidence>
<evidence type="ECO:0000256" key="16">
    <source>
        <dbReference type="ARBA" id="ARBA00048535"/>
    </source>
</evidence>
<comment type="similarity">
    <text evidence="1 22">Belongs to the short-chain dehydrogenases/reductases (SDR) family.</text>
</comment>
<evidence type="ECO:0000256" key="7">
    <source>
        <dbReference type="ARBA" id="ARBA00042026"/>
    </source>
</evidence>
<comment type="catalytic activity">
    <reaction evidence="17">
        <text>prostaglandin A1 + NAD(+) = 15-oxo-prostaglandin A1 + NADH + H(+)</text>
        <dbReference type="Rhea" id="RHEA:41263"/>
        <dbReference type="ChEBI" id="CHEBI:15378"/>
        <dbReference type="ChEBI" id="CHEBI:57398"/>
        <dbReference type="ChEBI" id="CHEBI:57540"/>
        <dbReference type="ChEBI" id="CHEBI:57945"/>
        <dbReference type="ChEBI" id="CHEBI:85072"/>
    </reaction>
    <physiologicalReaction direction="left-to-right" evidence="17">
        <dbReference type="Rhea" id="RHEA:41264"/>
    </physiologicalReaction>
</comment>
<evidence type="ECO:0000256" key="3">
    <source>
        <dbReference type="ARBA" id="ARBA00038968"/>
    </source>
</evidence>
<dbReference type="InterPro" id="IPR002347">
    <property type="entry name" value="SDR_fam"/>
</dbReference>